<name>A0AAV7DVI5_ARIFI</name>
<dbReference type="EMBL" id="JAINDJ010000008">
    <property type="protein sequence ID" value="KAG9440660.1"/>
    <property type="molecule type" value="Genomic_DNA"/>
</dbReference>
<organism evidence="2 3">
    <name type="scientific">Aristolochia fimbriata</name>
    <name type="common">White veined hardy Dutchman's pipe vine</name>
    <dbReference type="NCBI Taxonomy" id="158543"/>
    <lineage>
        <taxon>Eukaryota</taxon>
        <taxon>Viridiplantae</taxon>
        <taxon>Streptophyta</taxon>
        <taxon>Embryophyta</taxon>
        <taxon>Tracheophyta</taxon>
        <taxon>Spermatophyta</taxon>
        <taxon>Magnoliopsida</taxon>
        <taxon>Magnoliidae</taxon>
        <taxon>Piperales</taxon>
        <taxon>Aristolochiaceae</taxon>
        <taxon>Aristolochia</taxon>
    </lineage>
</organism>
<evidence type="ECO:0000256" key="1">
    <source>
        <dbReference type="SAM" id="MobiDB-lite"/>
    </source>
</evidence>
<evidence type="ECO:0000313" key="3">
    <source>
        <dbReference type="Proteomes" id="UP000825729"/>
    </source>
</evidence>
<sequence>MGELSAGRMDFQCSDVRIWKDAISAYQTRLESRGKPDLVRLDDFYRNHLPILLHARDPKAYMTKAELKELMQWKLSRGKWRPRLMDFVSKLDEVEVETASQKAFEFLPDISKAISELTILKGVGPATASAVLAAYAPDIAPFMSDEAMVAALGNSKDYTLKQYLILVEKLQNKAKELSIEGDVLTPTDIERALWSSSVGSKLVASQPDQNAKANSKRKRKDSEKSTIDSMFCNEAHATVVTRERYTGLLARSPDVLSWLVLSGAHNRKSPLLHAFFEKVVRLVSPVSISPNFPKRERKR</sequence>
<keyword evidence="3" id="KW-1185">Reference proteome</keyword>
<reference evidence="2 3" key="1">
    <citation type="submission" date="2021-07" db="EMBL/GenBank/DDBJ databases">
        <title>The Aristolochia fimbriata genome: insights into angiosperm evolution, floral development and chemical biosynthesis.</title>
        <authorList>
            <person name="Jiao Y."/>
        </authorList>
    </citation>
    <scope>NUCLEOTIDE SEQUENCE [LARGE SCALE GENOMIC DNA]</scope>
    <source>
        <strain evidence="2">IBCAS-2021</strain>
        <tissue evidence="2">Leaf</tissue>
    </source>
</reference>
<dbReference type="AlphaFoldDB" id="A0AAV7DVI5"/>
<dbReference type="PANTHER" id="PTHR21521">
    <property type="entry name" value="AMUN, ISOFORM A"/>
    <property type="match status" value="1"/>
</dbReference>
<accession>A0AAV7DVI5</accession>
<dbReference type="Proteomes" id="UP000825729">
    <property type="component" value="Unassembled WGS sequence"/>
</dbReference>
<evidence type="ECO:0000313" key="2">
    <source>
        <dbReference type="EMBL" id="KAG9440660.1"/>
    </source>
</evidence>
<comment type="caution">
    <text evidence="2">The sequence shown here is derived from an EMBL/GenBank/DDBJ whole genome shotgun (WGS) entry which is preliminary data.</text>
</comment>
<dbReference type="PANTHER" id="PTHR21521:SF0">
    <property type="entry name" value="AMUN, ISOFORM A"/>
    <property type="match status" value="1"/>
</dbReference>
<gene>
    <name evidence="2" type="ORF">H6P81_020825</name>
</gene>
<feature type="region of interest" description="Disordered" evidence="1">
    <location>
        <begin position="204"/>
        <end position="225"/>
    </location>
</feature>
<protein>
    <submittedName>
        <fullName evidence="2">Uncharacterized protein</fullName>
    </submittedName>
</protein>
<proteinExistence type="predicted"/>